<dbReference type="Pfam" id="PF19136">
    <property type="entry name" value="DUF5819"/>
    <property type="match status" value="1"/>
</dbReference>
<protein>
    <submittedName>
        <fullName evidence="2">DUF5819 family protein</fullName>
    </submittedName>
</protein>
<gene>
    <name evidence="2" type="ORF">ACEZDE_13495</name>
</gene>
<dbReference type="EMBL" id="JBHFAB010000008">
    <property type="protein sequence ID" value="MFC1417655.1"/>
    <property type="molecule type" value="Genomic_DNA"/>
</dbReference>
<dbReference type="InterPro" id="IPR043857">
    <property type="entry name" value="DUF5819"/>
</dbReference>
<evidence type="ECO:0000256" key="1">
    <source>
        <dbReference type="SAM" id="MobiDB-lite"/>
    </source>
</evidence>
<organism evidence="2 3">
    <name type="scientific">Streptacidiphilus cavernicola</name>
    <dbReference type="NCBI Taxonomy" id="3342716"/>
    <lineage>
        <taxon>Bacteria</taxon>
        <taxon>Bacillati</taxon>
        <taxon>Actinomycetota</taxon>
        <taxon>Actinomycetes</taxon>
        <taxon>Kitasatosporales</taxon>
        <taxon>Streptomycetaceae</taxon>
        <taxon>Streptacidiphilus</taxon>
    </lineage>
</organism>
<evidence type="ECO:0000313" key="2">
    <source>
        <dbReference type="EMBL" id="MFC1417655.1"/>
    </source>
</evidence>
<reference evidence="2 3" key="1">
    <citation type="submission" date="2024-09" db="EMBL/GenBank/DDBJ databases">
        <authorList>
            <person name="Lee S.D."/>
        </authorList>
    </citation>
    <scope>NUCLEOTIDE SEQUENCE [LARGE SCALE GENOMIC DNA]</scope>
    <source>
        <strain evidence="2 3">N8-3</strain>
    </source>
</reference>
<evidence type="ECO:0000313" key="3">
    <source>
        <dbReference type="Proteomes" id="UP001592531"/>
    </source>
</evidence>
<keyword evidence="3" id="KW-1185">Reference proteome</keyword>
<name>A0ABV6VV78_9ACTN</name>
<proteinExistence type="predicted"/>
<dbReference type="RefSeq" id="WP_380535944.1">
    <property type="nucleotide sequence ID" value="NZ_JBHFAB010000008.1"/>
</dbReference>
<accession>A0ABV6VV78</accession>
<sequence length="246" mass="27029">MPAQRPVAPDEPTAPRPSPDSTAPDGTAPDSADPPPAPRRWSLPSLLLLTAAAVVLLSATAWHLGTVFLSIAPANPASQRYTTEVNAHVYPEFEQNWQLFAPNPLQDNIAVQARVQTLTGAGGRPESGWINLTAQDIAHVRGDLAPSHVDQNLLRRAWDYYTSWHNLPNQNSLGTGGPLSQEYLKRIALQRIGRDWHGEPVNQIQFRVATTPVVGPTWTGAQHKAKTSYQTLQWWVVTDDDYTGLL</sequence>
<dbReference type="Proteomes" id="UP001592531">
    <property type="component" value="Unassembled WGS sequence"/>
</dbReference>
<feature type="region of interest" description="Disordered" evidence="1">
    <location>
        <begin position="1"/>
        <end position="38"/>
    </location>
</feature>
<comment type="caution">
    <text evidence="2">The sequence shown here is derived from an EMBL/GenBank/DDBJ whole genome shotgun (WGS) entry which is preliminary data.</text>
</comment>